<dbReference type="SUPFAM" id="SSF103473">
    <property type="entry name" value="MFS general substrate transporter"/>
    <property type="match status" value="1"/>
</dbReference>
<dbReference type="Pfam" id="PF07690">
    <property type="entry name" value="MFS_1"/>
    <property type="match status" value="1"/>
</dbReference>
<dbReference type="RefSeq" id="WP_200399550.1">
    <property type="nucleotide sequence ID" value="NZ_CP066831.1"/>
</dbReference>
<dbReference type="InterPro" id="IPR053160">
    <property type="entry name" value="MFS_DHA3_Transporter"/>
</dbReference>
<keyword evidence="1" id="KW-0472">Membrane</keyword>
<protein>
    <submittedName>
        <fullName evidence="2">MFS transporter</fullName>
    </submittedName>
</protein>
<feature type="transmembrane region" description="Helical" evidence="1">
    <location>
        <begin position="379"/>
        <end position="400"/>
    </location>
</feature>
<dbReference type="GO" id="GO:0022857">
    <property type="term" value="F:transmembrane transporter activity"/>
    <property type="evidence" value="ECO:0007669"/>
    <property type="project" value="InterPro"/>
</dbReference>
<feature type="transmembrane region" description="Helical" evidence="1">
    <location>
        <begin position="318"/>
        <end position="337"/>
    </location>
</feature>
<dbReference type="EMBL" id="CP066831">
    <property type="protein sequence ID" value="QQM44720.1"/>
    <property type="molecule type" value="Genomic_DNA"/>
</dbReference>
<keyword evidence="1" id="KW-1133">Transmembrane helix</keyword>
<gene>
    <name evidence="2" type="ORF">JEQ17_38510</name>
</gene>
<keyword evidence="3" id="KW-1185">Reference proteome</keyword>
<organism evidence="2 3">
    <name type="scientific">Streptomyces liliifuscus</name>
    <dbReference type="NCBI Taxonomy" id="2797636"/>
    <lineage>
        <taxon>Bacteria</taxon>
        <taxon>Bacillati</taxon>
        <taxon>Actinomycetota</taxon>
        <taxon>Actinomycetes</taxon>
        <taxon>Kitasatosporales</taxon>
        <taxon>Streptomycetaceae</taxon>
        <taxon>Streptomyces</taxon>
    </lineage>
</organism>
<feature type="transmembrane region" description="Helical" evidence="1">
    <location>
        <begin position="268"/>
        <end position="286"/>
    </location>
</feature>
<sequence>MTLSPARVPGTGPGSGPAVRRLTTTLYGYAFLDDFVLLYPVYALLFSDTGLTVWQISSLFCLWALTGVLLEIPSGAWADAVSRRLLLWFGPLLTAAGFALWVLAPSYWAFALGFVLWGAKGALGSGALEALVYEELDRLGAADRYATVMGRARAAGLVAVMAAMPGTGPVFAFGGYPAVGFASVLACLLAAATAARFPEHRKPADAAMGRRDGWTRTLRAGLAEARGDRSVRGALLLVPAVTAVWGALDEYTPLLVRDTGVAESAVPNWLLLIWAGATVGGLLAGAGRRLGTGGFAGLLAVSAVALAAGAWVRTPAGIGLVALSFCGFQLASVLADARLQDRIGGTGRATLTSVAGVGTDLTTIAVYGTYGVIGSATTHGAAFALFAVPYLVTAALLAAVGKAAAGKRASGKGAARAARTSGSKARP</sequence>
<evidence type="ECO:0000256" key="1">
    <source>
        <dbReference type="SAM" id="Phobius"/>
    </source>
</evidence>
<dbReference type="KEGG" id="slf:JEQ17_38510"/>
<dbReference type="PANTHER" id="PTHR23530">
    <property type="entry name" value="TRANSPORT PROTEIN-RELATED"/>
    <property type="match status" value="1"/>
</dbReference>
<dbReference type="InterPro" id="IPR011701">
    <property type="entry name" value="MFS"/>
</dbReference>
<reference evidence="2 3" key="1">
    <citation type="submission" date="2020-12" db="EMBL/GenBank/DDBJ databases">
        <title>A novel species.</title>
        <authorList>
            <person name="Li K."/>
        </authorList>
    </citation>
    <scope>NUCLEOTIDE SEQUENCE [LARGE SCALE GENOMIC DNA]</scope>
    <source>
        <strain evidence="2 3">ZYC-3</strain>
    </source>
</reference>
<keyword evidence="1" id="KW-0812">Transmembrane</keyword>
<feature type="transmembrane region" description="Helical" evidence="1">
    <location>
        <begin position="178"/>
        <end position="198"/>
    </location>
</feature>
<accession>A0A7T7L1H1</accession>
<dbReference type="Gene3D" id="1.20.1250.20">
    <property type="entry name" value="MFS general substrate transporter like domains"/>
    <property type="match status" value="1"/>
</dbReference>
<proteinExistence type="predicted"/>
<dbReference type="Proteomes" id="UP000595636">
    <property type="component" value="Chromosome"/>
</dbReference>
<name>A0A7T7L1H1_9ACTN</name>
<dbReference type="PANTHER" id="PTHR23530:SF1">
    <property type="entry name" value="PERMEASE, MAJOR FACILITATOR SUPERFAMILY-RELATED"/>
    <property type="match status" value="1"/>
</dbReference>
<feature type="transmembrane region" description="Helical" evidence="1">
    <location>
        <begin position="26"/>
        <end position="46"/>
    </location>
</feature>
<feature type="transmembrane region" description="Helical" evidence="1">
    <location>
        <begin position="85"/>
        <end position="104"/>
    </location>
</feature>
<evidence type="ECO:0000313" key="3">
    <source>
        <dbReference type="Proteomes" id="UP000595636"/>
    </source>
</evidence>
<dbReference type="InterPro" id="IPR036259">
    <property type="entry name" value="MFS_trans_sf"/>
</dbReference>
<feature type="transmembrane region" description="Helical" evidence="1">
    <location>
        <begin position="349"/>
        <end position="373"/>
    </location>
</feature>
<dbReference type="AlphaFoldDB" id="A0A7T7L1H1"/>
<evidence type="ECO:0000313" key="2">
    <source>
        <dbReference type="EMBL" id="QQM44720.1"/>
    </source>
</evidence>
<feature type="transmembrane region" description="Helical" evidence="1">
    <location>
        <begin position="52"/>
        <end position="73"/>
    </location>
</feature>
<feature type="transmembrane region" description="Helical" evidence="1">
    <location>
        <begin position="231"/>
        <end position="248"/>
    </location>
</feature>
<feature type="transmembrane region" description="Helical" evidence="1">
    <location>
        <begin position="293"/>
        <end position="312"/>
    </location>
</feature>